<keyword evidence="1" id="KW-0812">Transmembrane</keyword>
<keyword evidence="1" id="KW-0472">Membrane</keyword>
<name>A0A9X2MR75_9BACL</name>
<keyword evidence="1" id="KW-1133">Transmembrane helix</keyword>
<feature type="transmembrane region" description="Helical" evidence="1">
    <location>
        <begin position="35"/>
        <end position="56"/>
    </location>
</feature>
<dbReference type="Pfam" id="PF07099">
    <property type="entry name" value="DUF1361"/>
    <property type="match status" value="1"/>
</dbReference>
<comment type="caution">
    <text evidence="2">The sequence shown here is derived from an EMBL/GenBank/DDBJ whole genome shotgun (WGS) entry which is preliminary data.</text>
</comment>
<organism evidence="2 3">
    <name type="scientific">Paenibacillus soyae</name>
    <dbReference type="NCBI Taxonomy" id="2969249"/>
    <lineage>
        <taxon>Bacteria</taxon>
        <taxon>Bacillati</taxon>
        <taxon>Bacillota</taxon>
        <taxon>Bacilli</taxon>
        <taxon>Bacillales</taxon>
        <taxon>Paenibacillaceae</taxon>
        <taxon>Paenibacillus</taxon>
    </lineage>
</organism>
<proteinExistence type="predicted"/>
<evidence type="ECO:0000313" key="3">
    <source>
        <dbReference type="Proteomes" id="UP001141950"/>
    </source>
</evidence>
<accession>A0A9X2MR75</accession>
<reference evidence="2" key="1">
    <citation type="submission" date="2022-08" db="EMBL/GenBank/DDBJ databases">
        <title>The genomic sequence of strain Paenibacillus sp. SCIV0701.</title>
        <authorList>
            <person name="Zhao H."/>
        </authorList>
    </citation>
    <scope>NUCLEOTIDE SEQUENCE</scope>
    <source>
        <strain evidence="2">SCIV0701</strain>
    </source>
</reference>
<dbReference type="Proteomes" id="UP001141950">
    <property type="component" value="Unassembled WGS sequence"/>
</dbReference>
<sequence length="113" mass="13419">MTFHFLNHIGERNKARLLFFAYFVLLLATEHHFSFMLFNLFLAYASLEICFLLPLFQAKKTSELPASLLVHTLFLLMSPNVFYIVTDLIHLNAFPFRYTSGLQVKEWWHFMIL</sequence>
<gene>
    <name evidence="2" type="ORF">NQZ67_00730</name>
</gene>
<evidence type="ECO:0000313" key="2">
    <source>
        <dbReference type="EMBL" id="MCR2802392.1"/>
    </source>
</evidence>
<dbReference type="AlphaFoldDB" id="A0A9X2MR75"/>
<dbReference type="EMBL" id="JANIPJ010000001">
    <property type="protein sequence ID" value="MCR2802392.1"/>
    <property type="molecule type" value="Genomic_DNA"/>
</dbReference>
<evidence type="ECO:0000256" key="1">
    <source>
        <dbReference type="SAM" id="Phobius"/>
    </source>
</evidence>
<feature type="transmembrane region" description="Helical" evidence="1">
    <location>
        <begin position="68"/>
        <end position="86"/>
    </location>
</feature>
<dbReference type="InterPro" id="IPR009793">
    <property type="entry name" value="DUF1361"/>
</dbReference>
<protein>
    <submittedName>
        <fullName evidence="2">DUF1361 domain-containing protein</fullName>
    </submittedName>
</protein>
<keyword evidence="3" id="KW-1185">Reference proteome</keyword>